<gene>
    <name evidence="2" type="ORF">PXEA_LOCUS23636</name>
</gene>
<dbReference type="AlphaFoldDB" id="A0A3S5B0L2"/>
<feature type="region of interest" description="Disordered" evidence="1">
    <location>
        <begin position="134"/>
        <end position="235"/>
    </location>
</feature>
<keyword evidence="3" id="KW-1185">Reference proteome</keyword>
<proteinExistence type="predicted"/>
<feature type="compositionally biased region" description="Basic and acidic residues" evidence="1">
    <location>
        <begin position="8"/>
        <end position="21"/>
    </location>
</feature>
<evidence type="ECO:0000313" key="2">
    <source>
        <dbReference type="EMBL" id="VEL30196.1"/>
    </source>
</evidence>
<feature type="compositionally biased region" description="Acidic residues" evidence="1">
    <location>
        <begin position="156"/>
        <end position="180"/>
    </location>
</feature>
<sequence length="403" mass="44457">MNSSIVKFDSKSSSKSTRQESRVAFTGSHVETIRETQKESSSMSLGHTLETVSKSKKKALSAVISSVENIFTPSTVSHTNSSLEPNKPITEFISFTQSDQLPQSPNDISSFTKRASKQTPLANNSFIVIHQATTHSDSATPMRKQLPSSSFKVKVEDEEKEDDEEDDEDDDEDEYEDEEDKSTLDASGKIASCPVSSQITPDSSRHSAIYRPHKTDQEACPTENQRVLPHGSNLPTRSVSLQALSLNHKLPEQTKGNSFNKADCYCPEGALHTPLRQLKQWRCANKLSSPAPIEATLLDFEDNHIASSCLAERWPPAIDQDICHNSMTEERECMSIKSYVIGLPPATSPMVSSLSRQRPLLPHHDSSSQLASEHGLTIFASRSTPDNSTDLISHFEALKPSSD</sequence>
<accession>A0A3S5B0L2</accession>
<protein>
    <submittedName>
        <fullName evidence="2">Uncharacterized protein</fullName>
    </submittedName>
</protein>
<comment type="caution">
    <text evidence="2">The sequence shown here is derived from an EMBL/GenBank/DDBJ whole genome shotgun (WGS) entry which is preliminary data.</text>
</comment>
<reference evidence="2" key="1">
    <citation type="submission" date="2018-11" db="EMBL/GenBank/DDBJ databases">
        <authorList>
            <consortium name="Pathogen Informatics"/>
        </authorList>
    </citation>
    <scope>NUCLEOTIDE SEQUENCE</scope>
</reference>
<feature type="region of interest" description="Disordered" evidence="1">
    <location>
        <begin position="1"/>
        <end position="47"/>
    </location>
</feature>
<dbReference type="EMBL" id="CAAALY010110231">
    <property type="protein sequence ID" value="VEL30196.1"/>
    <property type="molecule type" value="Genomic_DNA"/>
</dbReference>
<dbReference type="Proteomes" id="UP000784294">
    <property type="component" value="Unassembled WGS sequence"/>
</dbReference>
<name>A0A3S5B0L2_9PLAT</name>
<evidence type="ECO:0000313" key="3">
    <source>
        <dbReference type="Proteomes" id="UP000784294"/>
    </source>
</evidence>
<feature type="non-terminal residue" evidence="2">
    <location>
        <position position="403"/>
    </location>
</feature>
<evidence type="ECO:0000256" key="1">
    <source>
        <dbReference type="SAM" id="MobiDB-lite"/>
    </source>
</evidence>
<organism evidence="2 3">
    <name type="scientific">Protopolystoma xenopodis</name>
    <dbReference type="NCBI Taxonomy" id="117903"/>
    <lineage>
        <taxon>Eukaryota</taxon>
        <taxon>Metazoa</taxon>
        <taxon>Spiralia</taxon>
        <taxon>Lophotrochozoa</taxon>
        <taxon>Platyhelminthes</taxon>
        <taxon>Monogenea</taxon>
        <taxon>Polyopisthocotylea</taxon>
        <taxon>Polystomatidea</taxon>
        <taxon>Polystomatidae</taxon>
        <taxon>Protopolystoma</taxon>
    </lineage>
</organism>